<organism evidence="2">
    <name type="scientific">freshwater metagenome</name>
    <dbReference type="NCBI Taxonomy" id="449393"/>
    <lineage>
        <taxon>unclassified sequences</taxon>
        <taxon>metagenomes</taxon>
        <taxon>ecological metagenomes</taxon>
    </lineage>
</organism>
<feature type="domain" description="AB hydrolase-1" evidence="1">
    <location>
        <begin position="4"/>
        <end position="214"/>
    </location>
</feature>
<name>A0A6J6DIW2_9ZZZZ</name>
<evidence type="ECO:0000259" key="1">
    <source>
        <dbReference type="Pfam" id="PF12697"/>
    </source>
</evidence>
<accession>A0A6J6DIW2</accession>
<protein>
    <submittedName>
        <fullName evidence="2">Unannotated protein</fullName>
    </submittedName>
</protein>
<proteinExistence type="predicted"/>
<dbReference type="InterPro" id="IPR000073">
    <property type="entry name" value="AB_hydrolase_1"/>
</dbReference>
<gene>
    <name evidence="2" type="ORF">UFOPK1711_00097</name>
</gene>
<dbReference type="Gene3D" id="3.40.50.1820">
    <property type="entry name" value="alpha/beta hydrolase"/>
    <property type="match status" value="1"/>
</dbReference>
<dbReference type="EMBL" id="CAEZTR010000002">
    <property type="protein sequence ID" value="CAB4564021.1"/>
    <property type="molecule type" value="Genomic_DNA"/>
</dbReference>
<dbReference type="PANTHER" id="PTHR37017:SF11">
    <property type="entry name" value="ESTERASE_LIPASE_THIOESTERASE DOMAIN-CONTAINING PROTEIN"/>
    <property type="match status" value="1"/>
</dbReference>
<dbReference type="SUPFAM" id="SSF53474">
    <property type="entry name" value="alpha/beta-Hydrolases"/>
    <property type="match status" value="1"/>
</dbReference>
<reference evidence="2" key="1">
    <citation type="submission" date="2020-05" db="EMBL/GenBank/DDBJ databases">
        <authorList>
            <person name="Chiriac C."/>
            <person name="Salcher M."/>
            <person name="Ghai R."/>
            <person name="Kavagutti S V."/>
        </authorList>
    </citation>
    <scope>NUCLEOTIDE SEQUENCE</scope>
</reference>
<sequence>MTTIVLTHGAFHGSWCFEPLVAELEARGATTALVDLPLTDLTEDAAAVTAVLDTIEGPVILLGHSYGGAVVTVAGNHPSVERLVYLTALGPDAGELGSGGPMTIGEQFLTTMRVDDNGLPFIDPEFAAQIFYPDIDPTEAARWATKLRSGNTGGTVIVEKAAWRSTPATYVVCTDDPILLVDGQRAVAERMGADVVEMPGDHSPMVARPAELADILVALLD</sequence>
<evidence type="ECO:0000313" key="2">
    <source>
        <dbReference type="EMBL" id="CAB4564021.1"/>
    </source>
</evidence>
<dbReference type="InterPro" id="IPR029058">
    <property type="entry name" value="AB_hydrolase_fold"/>
</dbReference>
<dbReference type="Pfam" id="PF12697">
    <property type="entry name" value="Abhydrolase_6"/>
    <property type="match status" value="1"/>
</dbReference>
<dbReference type="InterPro" id="IPR052897">
    <property type="entry name" value="Sec-Metab_Biosynth_Hydrolase"/>
</dbReference>
<dbReference type="AlphaFoldDB" id="A0A6J6DIW2"/>
<dbReference type="PANTHER" id="PTHR37017">
    <property type="entry name" value="AB HYDROLASE-1 DOMAIN-CONTAINING PROTEIN-RELATED"/>
    <property type="match status" value="1"/>
</dbReference>